<evidence type="ECO:0000313" key="1">
    <source>
        <dbReference type="EMBL" id="MFH8551465.1"/>
    </source>
</evidence>
<dbReference type="GO" id="GO:0016740">
    <property type="term" value="F:transferase activity"/>
    <property type="evidence" value="ECO:0007669"/>
    <property type="project" value="UniProtKB-KW"/>
</dbReference>
<name>A0ABW7R4F3_9ACTN</name>
<proteinExistence type="predicted"/>
<comment type="caution">
    <text evidence="1">The sequence shown here is derived from an EMBL/GenBank/DDBJ whole genome shotgun (WGS) entry which is preliminary data.</text>
</comment>
<keyword evidence="2" id="KW-1185">Reference proteome</keyword>
<evidence type="ECO:0000313" key="2">
    <source>
        <dbReference type="Proteomes" id="UP001610818"/>
    </source>
</evidence>
<organism evidence="1 2">
    <name type="scientific">Streptomyces longisporoflavus</name>
    <dbReference type="NCBI Taxonomy" id="28044"/>
    <lineage>
        <taxon>Bacteria</taxon>
        <taxon>Bacillati</taxon>
        <taxon>Actinomycetota</taxon>
        <taxon>Actinomycetes</taxon>
        <taxon>Kitasatosporales</taxon>
        <taxon>Streptomycetaceae</taxon>
        <taxon>Streptomyces</taxon>
    </lineage>
</organism>
<dbReference type="RefSeq" id="WP_397718405.1">
    <property type="nucleotide sequence ID" value="NZ_JBIRGN010000012.1"/>
</dbReference>
<protein>
    <submittedName>
        <fullName evidence="1">Nucleotidyl transferase AbiEii/AbiGii toxin family protein</fullName>
    </submittedName>
</protein>
<reference evidence="1 2" key="1">
    <citation type="submission" date="2024-10" db="EMBL/GenBank/DDBJ databases">
        <title>The Natural Products Discovery Center: Release of the First 8490 Sequenced Strains for Exploring Actinobacteria Biosynthetic Diversity.</title>
        <authorList>
            <person name="Kalkreuter E."/>
            <person name="Kautsar S.A."/>
            <person name="Yang D."/>
            <person name="Bader C.D."/>
            <person name="Teijaro C.N."/>
            <person name="Fluegel L."/>
            <person name="Davis C.M."/>
            <person name="Simpson J.R."/>
            <person name="Lauterbach L."/>
            <person name="Steele A.D."/>
            <person name="Gui C."/>
            <person name="Meng S."/>
            <person name="Li G."/>
            <person name="Viehrig K."/>
            <person name="Ye F."/>
            <person name="Su P."/>
            <person name="Kiefer A.F."/>
            <person name="Nichols A."/>
            <person name="Cepeda A.J."/>
            <person name="Yan W."/>
            <person name="Fan B."/>
            <person name="Jiang Y."/>
            <person name="Adhikari A."/>
            <person name="Zheng C.-J."/>
            <person name="Schuster L."/>
            <person name="Cowan T.M."/>
            <person name="Smanski M.J."/>
            <person name="Chevrette M.G."/>
            <person name="De Carvalho L.P.S."/>
            <person name="Shen B."/>
        </authorList>
    </citation>
    <scope>NUCLEOTIDE SEQUENCE [LARGE SCALE GENOMIC DNA]</scope>
    <source>
        <strain evidence="1 2">NPDC017990</strain>
    </source>
</reference>
<accession>A0ABW7R4F3</accession>
<keyword evidence="1" id="KW-0808">Transferase</keyword>
<gene>
    <name evidence="1" type="ORF">ACH4F9_41430</name>
</gene>
<sequence length="317" mass="34011">MATPERRAGPSGCVPRLGATWQSQPTAARHHIEAIAILLYSFRRALAPGSWYLKGSAALTAWIGPAARPPNDLDLVIPAWAGRRLLASGALPPGPGGEPLRITRHEPVIFSSPAKATVYRALVDIGGPQQLPPVLAGLVLQSESDPADSGRTTLLDFPGPAGAVTVPSVTGYRFLTQKLLRYVQQRSGGRVNTRWWDLSDMLQAVSHPAFPALRLDRLRQDLALEVAGRALAAPAGLPAPPAEWLDFWDAATFANGWPFGRLPEAADRLSHFWEPVLRPSPQPTHAGAAATAHAVWTPDAQGWIEPTATRNGSNRHA</sequence>
<dbReference type="Proteomes" id="UP001610818">
    <property type="component" value="Unassembled WGS sequence"/>
</dbReference>
<dbReference type="EMBL" id="JBIRGQ010000012">
    <property type="protein sequence ID" value="MFH8551465.1"/>
    <property type="molecule type" value="Genomic_DNA"/>
</dbReference>